<dbReference type="Gene3D" id="3.40.50.2000">
    <property type="entry name" value="Glycogen Phosphorylase B"/>
    <property type="match status" value="2"/>
</dbReference>
<dbReference type="EMBL" id="CAADIH010000013">
    <property type="protein sequence ID" value="VFR39829.1"/>
    <property type="molecule type" value="Genomic_DNA"/>
</dbReference>
<keyword evidence="5" id="KW-0133">Cell shape</keyword>
<dbReference type="InterPro" id="IPR006009">
    <property type="entry name" value="GlcNAc_MurG"/>
</dbReference>
<dbReference type="Pfam" id="PF04101">
    <property type="entry name" value="Glyco_tran_28_C"/>
    <property type="match status" value="1"/>
</dbReference>
<dbReference type="EMBL" id="CAADIE010000022">
    <property type="protein sequence ID" value="VFR44137.1"/>
    <property type="molecule type" value="Genomic_DNA"/>
</dbReference>
<evidence type="ECO:0000256" key="9">
    <source>
        <dbReference type="ARBA" id="ARBA00023316"/>
    </source>
</evidence>
<dbReference type="GO" id="GO:0005975">
    <property type="term" value="P:carbohydrate metabolic process"/>
    <property type="evidence" value="ECO:0007669"/>
    <property type="project" value="InterPro"/>
</dbReference>
<feature type="domain" description="Glycosyl transferase family 28 C-terminal" evidence="11">
    <location>
        <begin position="184"/>
        <end position="345"/>
    </location>
</feature>
<proteinExistence type="inferred from homology"/>
<dbReference type="EC" id="2.4.1.227" evidence="13"/>
<organism evidence="13">
    <name type="scientific">plant metagenome</name>
    <dbReference type="NCBI Taxonomy" id="1297885"/>
    <lineage>
        <taxon>unclassified sequences</taxon>
        <taxon>metagenomes</taxon>
        <taxon>organismal metagenomes</taxon>
    </lineage>
</organism>
<sequence length="358" mass="37718">MSAQRTALIVAGGTGGHIMPGLTVADVLVSRGWRVKWMGHPEKMEGRLVPAHGIEMAPLRFSGVRGKGPITLLKLPFLLLGAFGQAWKQLAGVRPDVILGMGGYVAFPAGVMGVLRGVPLVLHEQNAVAGMTNRGLAMIASRRLSGFPGVLRGADVVGNPVRNDLADMPLPATRYAGREGPLRLLVVGGSLGAQALNTTVPQALAKLPAGARPVVVHQAGEQHIQALREAYASAGVEADCRPFIDDMATELGQADLLICRAGAMTVAEVAAVGVAALFIPFPHAVDDHQTANARHLSESDAAWVRQQSELSADWLATWLGDRQRAELQAVAERARAHALPDAAARIADVCEQAARYPS</sequence>
<keyword evidence="3 13" id="KW-0328">Glycosyltransferase</keyword>
<evidence type="ECO:0000313" key="12">
    <source>
        <dbReference type="EMBL" id="VFR39829.1"/>
    </source>
</evidence>
<dbReference type="InterPro" id="IPR007235">
    <property type="entry name" value="Glyco_trans_28_C"/>
</dbReference>
<dbReference type="InterPro" id="IPR004276">
    <property type="entry name" value="GlycoTrans_28_N"/>
</dbReference>
<dbReference type="GO" id="GO:0009252">
    <property type="term" value="P:peptidoglycan biosynthetic process"/>
    <property type="evidence" value="ECO:0007669"/>
    <property type="project" value="UniProtKB-KW"/>
</dbReference>
<evidence type="ECO:0000256" key="5">
    <source>
        <dbReference type="ARBA" id="ARBA00022960"/>
    </source>
</evidence>
<feature type="domain" description="Glycosyltransferase family 28 N-terminal" evidence="10">
    <location>
        <begin position="8"/>
        <end position="142"/>
    </location>
</feature>
<evidence type="ECO:0000256" key="7">
    <source>
        <dbReference type="ARBA" id="ARBA00023136"/>
    </source>
</evidence>
<name>A0A484R4P4_9ZZZZ</name>
<dbReference type="SUPFAM" id="SSF53756">
    <property type="entry name" value="UDP-Glycosyltransferase/glycogen phosphorylase"/>
    <property type="match status" value="1"/>
</dbReference>
<dbReference type="PANTHER" id="PTHR21015:SF22">
    <property type="entry name" value="GLYCOSYLTRANSFERASE"/>
    <property type="match status" value="1"/>
</dbReference>
<keyword evidence="2" id="KW-0132">Cell division</keyword>
<protein>
    <submittedName>
        <fullName evidence="13">UDP-N-acetylglucosamine--N-acetylmuramyl-(Pentapeptide) pyrophosphoryl-undecaprenol N-acetylglucosamine transferase</fullName>
        <ecNumber evidence="13">2.4.1.227</ecNumber>
    </submittedName>
</protein>
<keyword evidence="1" id="KW-1003">Cell membrane</keyword>
<evidence type="ECO:0000256" key="4">
    <source>
        <dbReference type="ARBA" id="ARBA00022679"/>
    </source>
</evidence>
<keyword evidence="6" id="KW-0573">Peptidoglycan synthesis</keyword>
<dbReference type="GO" id="GO:0008360">
    <property type="term" value="P:regulation of cell shape"/>
    <property type="evidence" value="ECO:0007669"/>
    <property type="project" value="UniProtKB-KW"/>
</dbReference>
<evidence type="ECO:0000256" key="1">
    <source>
        <dbReference type="ARBA" id="ARBA00022475"/>
    </source>
</evidence>
<dbReference type="PANTHER" id="PTHR21015">
    <property type="entry name" value="UDP-N-ACETYLGLUCOSAMINE--N-ACETYLMURAMYL-(PENTAPEPTIDE) PYROPHOSPHORYL-UNDECAPRENOL N-ACETYLGLUCOSAMINE TRANSFERASE 1"/>
    <property type="match status" value="1"/>
</dbReference>
<evidence type="ECO:0000259" key="11">
    <source>
        <dbReference type="Pfam" id="PF04101"/>
    </source>
</evidence>
<keyword evidence="4 13" id="KW-0808">Transferase</keyword>
<gene>
    <name evidence="13" type="ORF">BER1_0991</name>
    <name evidence="12" type="ORF">BER2_0990</name>
</gene>
<dbReference type="AlphaFoldDB" id="A0A484R4P4"/>
<evidence type="ECO:0000313" key="13">
    <source>
        <dbReference type="EMBL" id="VFR44137.1"/>
    </source>
</evidence>
<evidence type="ECO:0000256" key="6">
    <source>
        <dbReference type="ARBA" id="ARBA00022984"/>
    </source>
</evidence>
<keyword evidence="9" id="KW-0961">Cell wall biogenesis/degradation</keyword>
<reference evidence="13" key="1">
    <citation type="submission" date="2019-03" db="EMBL/GenBank/DDBJ databases">
        <authorList>
            <person name="Danneels B."/>
        </authorList>
    </citation>
    <scope>NUCLEOTIDE SEQUENCE</scope>
</reference>
<dbReference type="CDD" id="cd03785">
    <property type="entry name" value="GT28_MurG"/>
    <property type="match status" value="1"/>
</dbReference>
<dbReference type="GO" id="GO:0050511">
    <property type="term" value="F:undecaprenyldiphospho-muramoylpentapeptide beta-N-acetylglucosaminyltransferase activity"/>
    <property type="evidence" value="ECO:0007669"/>
    <property type="project" value="InterPro"/>
</dbReference>
<dbReference type="NCBIfam" id="TIGR01133">
    <property type="entry name" value="murG"/>
    <property type="match status" value="1"/>
</dbReference>
<accession>A0A484R4P4</accession>
<evidence type="ECO:0000256" key="2">
    <source>
        <dbReference type="ARBA" id="ARBA00022618"/>
    </source>
</evidence>
<dbReference type="Pfam" id="PF03033">
    <property type="entry name" value="Glyco_transf_28"/>
    <property type="match status" value="1"/>
</dbReference>
<evidence type="ECO:0000259" key="10">
    <source>
        <dbReference type="Pfam" id="PF03033"/>
    </source>
</evidence>
<keyword evidence="7" id="KW-0472">Membrane</keyword>
<evidence type="ECO:0000256" key="8">
    <source>
        <dbReference type="ARBA" id="ARBA00023306"/>
    </source>
</evidence>
<dbReference type="GO" id="GO:0071555">
    <property type="term" value="P:cell wall organization"/>
    <property type="evidence" value="ECO:0007669"/>
    <property type="project" value="UniProtKB-KW"/>
</dbReference>
<keyword evidence="8" id="KW-0131">Cell cycle</keyword>
<dbReference type="GO" id="GO:0051301">
    <property type="term" value="P:cell division"/>
    <property type="evidence" value="ECO:0007669"/>
    <property type="project" value="UniProtKB-KW"/>
</dbReference>
<evidence type="ECO:0000256" key="3">
    <source>
        <dbReference type="ARBA" id="ARBA00022676"/>
    </source>
</evidence>
<dbReference type="HAMAP" id="MF_00033">
    <property type="entry name" value="MurG"/>
    <property type="match status" value="1"/>
</dbReference>